<keyword evidence="2 10" id="KW-0732">Signal</keyword>
<evidence type="ECO:0000256" key="8">
    <source>
        <dbReference type="PIRNR" id="PIRNR004654"/>
    </source>
</evidence>
<evidence type="ECO:0000313" key="12">
    <source>
        <dbReference type="Proteomes" id="UP000619743"/>
    </source>
</evidence>
<reference evidence="12" key="1">
    <citation type="journal article" date="2019" name="Int. J. Syst. Evol. Microbiol.">
        <title>The Global Catalogue of Microorganisms (GCM) 10K type strain sequencing project: providing services to taxonomists for standard genome sequencing and annotation.</title>
        <authorList>
            <consortium name="The Broad Institute Genomics Platform"/>
            <consortium name="The Broad Institute Genome Sequencing Center for Infectious Disease"/>
            <person name="Wu L."/>
            <person name="Ma J."/>
        </authorList>
    </citation>
    <scope>NUCLEOTIDE SEQUENCE [LARGE SCALE GENOMIC DNA]</scope>
    <source>
        <strain evidence="12">CGMCC 1.10130</strain>
    </source>
</reference>
<dbReference type="InterPro" id="IPR019734">
    <property type="entry name" value="TPR_rpt"/>
</dbReference>
<keyword evidence="5 8" id="KW-0472">Membrane</keyword>
<dbReference type="PROSITE" id="PS50005">
    <property type="entry name" value="TPR"/>
    <property type="match status" value="1"/>
</dbReference>
<dbReference type="GO" id="GO:0005886">
    <property type="term" value="C:plasma membrane"/>
    <property type="evidence" value="ECO:0007669"/>
    <property type="project" value="UniProtKB-SubCell"/>
</dbReference>
<evidence type="ECO:0000256" key="5">
    <source>
        <dbReference type="ARBA" id="ARBA00023136"/>
    </source>
</evidence>
<evidence type="ECO:0000256" key="1">
    <source>
        <dbReference type="ARBA" id="ARBA00022475"/>
    </source>
</evidence>
<keyword evidence="4 9" id="KW-0802">TPR repeat</keyword>
<comment type="function">
    <text evidence="8">May be involved in cell division.</text>
</comment>
<dbReference type="RefSeq" id="WP_087506779.1">
    <property type="nucleotide sequence ID" value="NZ_BMDX01000017.1"/>
</dbReference>
<feature type="repeat" description="TPR" evidence="9">
    <location>
        <begin position="99"/>
        <end position="132"/>
    </location>
</feature>
<dbReference type="PROSITE" id="PS51257">
    <property type="entry name" value="PROKAR_LIPOPROTEIN"/>
    <property type="match status" value="1"/>
</dbReference>
<dbReference type="AlphaFoldDB" id="A0A8J2U7P5"/>
<gene>
    <name evidence="11" type="primary">nlpI</name>
    <name evidence="11" type="ORF">GCM10011369_28760</name>
</gene>
<keyword evidence="12" id="KW-1185">Reference proteome</keyword>
<feature type="signal peptide" evidence="10">
    <location>
        <begin position="1"/>
        <end position="21"/>
    </location>
</feature>
<dbReference type="PANTHER" id="PTHR44858">
    <property type="entry name" value="TETRATRICOPEPTIDE REPEAT PROTEIN 6"/>
    <property type="match status" value="1"/>
</dbReference>
<dbReference type="EMBL" id="BMDX01000017">
    <property type="protein sequence ID" value="GGA84977.1"/>
    <property type="molecule type" value="Genomic_DNA"/>
</dbReference>
<organism evidence="11 12">
    <name type="scientific">Neiella marina</name>
    <dbReference type="NCBI Taxonomy" id="508461"/>
    <lineage>
        <taxon>Bacteria</taxon>
        <taxon>Pseudomonadati</taxon>
        <taxon>Pseudomonadota</taxon>
        <taxon>Gammaproteobacteria</taxon>
        <taxon>Alteromonadales</taxon>
        <taxon>Echinimonadaceae</taxon>
        <taxon>Neiella</taxon>
    </lineage>
</organism>
<evidence type="ECO:0000256" key="4">
    <source>
        <dbReference type="ARBA" id="ARBA00022803"/>
    </source>
</evidence>
<comment type="subcellular location">
    <subcellularLocation>
        <location evidence="8">Cell membrane</location>
    </subcellularLocation>
</comment>
<keyword evidence="3" id="KW-0677">Repeat</keyword>
<evidence type="ECO:0000256" key="9">
    <source>
        <dbReference type="PROSITE-ProRule" id="PRU00339"/>
    </source>
</evidence>
<dbReference type="PANTHER" id="PTHR44858:SF1">
    <property type="entry name" value="UDP-N-ACETYLGLUCOSAMINE--PEPTIDE N-ACETYLGLUCOSAMINYLTRANSFERASE SPINDLY-RELATED"/>
    <property type="match status" value="1"/>
</dbReference>
<comment type="subunit">
    <text evidence="8">Homodimer.</text>
</comment>
<dbReference type="SUPFAM" id="SSF48452">
    <property type="entry name" value="TPR-like"/>
    <property type="match status" value="1"/>
</dbReference>
<dbReference type="NCBIfam" id="NF008391">
    <property type="entry name" value="PRK11189.1"/>
    <property type="match status" value="1"/>
</dbReference>
<evidence type="ECO:0000256" key="7">
    <source>
        <dbReference type="ARBA" id="ARBA00023288"/>
    </source>
</evidence>
<name>A0A8J2U7P5_9GAMM</name>
<dbReference type="Proteomes" id="UP000619743">
    <property type="component" value="Unassembled WGS sequence"/>
</dbReference>
<dbReference type="PIRSF" id="PIRSF004654">
    <property type="entry name" value="NlpI"/>
    <property type="match status" value="1"/>
</dbReference>
<proteinExistence type="predicted"/>
<accession>A0A8J2U7P5</accession>
<dbReference type="Gene3D" id="1.25.40.10">
    <property type="entry name" value="Tetratricopeptide repeat domain"/>
    <property type="match status" value="1"/>
</dbReference>
<dbReference type="SMART" id="SM00028">
    <property type="entry name" value="TPR"/>
    <property type="match status" value="2"/>
</dbReference>
<feature type="chain" id="PRO_5035237459" description="Lipoprotein NlpI" evidence="10">
    <location>
        <begin position="22"/>
        <end position="295"/>
    </location>
</feature>
<dbReference type="InterPro" id="IPR050498">
    <property type="entry name" value="Ycf3"/>
</dbReference>
<evidence type="ECO:0000256" key="2">
    <source>
        <dbReference type="ARBA" id="ARBA00022729"/>
    </source>
</evidence>
<sequence>MSYLKWLLLATVAVMSGCANTAKQPTQAHEMLLAVPRQPSIEQQAAIAKLTEIISLSDVDDERLAHLFYDRGVRYDSLGLKALAHLDFSRALRMKADFADAYNFVGIHYTQGEQFVEAFEAFGSAIELNPEHKYALLNRGIARYYAGRSALAAEDFAEFYSRQESDPYRVLWLYMAEYEVDPVNATENLIRHRAQLSDDDWATNLVDLFLLRISVNDFMRTLPVGIGSEEAYAERLCEAYFYLGKLAAQTDEAIYAGNFFRLALATNVYDFVEHRYAMLELKRLSQEKMQKPAAG</sequence>
<evidence type="ECO:0000313" key="11">
    <source>
        <dbReference type="EMBL" id="GGA84977.1"/>
    </source>
</evidence>
<dbReference type="InterPro" id="IPR011990">
    <property type="entry name" value="TPR-like_helical_dom_sf"/>
</dbReference>
<keyword evidence="7 11" id="KW-0449">Lipoprotein</keyword>
<dbReference type="OrthoDB" id="509324at2"/>
<comment type="caution">
    <text evidence="11">The sequence shown here is derived from an EMBL/GenBank/DDBJ whole genome shotgun (WGS) entry which is preliminary data.</text>
</comment>
<evidence type="ECO:0000256" key="10">
    <source>
        <dbReference type="SAM" id="SignalP"/>
    </source>
</evidence>
<protein>
    <recommendedName>
        <fullName evidence="8">Lipoprotein NlpI</fullName>
    </recommendedName>
</protein>
<dbReference type="InterPro" id="IPR023605">
    <property type="entry name" value="Lipoprotein_NlpI"/>
</dbReference>
<keyword evidence="6" id="KW-0564">Palmitate</keyword>
<keyword evidence="1 8" id="KW-1003">Cell membrane</keyword>
<evidence type="ECO:0000256" key="3">
    <source>
        <dbReference type="ARBA" id="ARBA00022737"/>
    </source>
</evidence>
<evidence type="ECO:0000256" key="6">
    <source>
        <dbReference type="ARBA" id="ARBA00023139"/>
    </source>
</evidence>